<dbReference type="EMBL" id="CP012109">
    <property type="protein sequence ID" value="AKQ63472.1"/>
    <property type="molecule type" value="Genomic_DNA"/>
</dbReference>
<gene>
    <name evidence="2" type="ORF">A176_000384</name>
</gene>
<dbReference type="Proteomes" id="UP000009026">
    <property type="component" value="Chromosome"/>
</dbReference>
<protein>
    <submittedName>
        <fullName evidence="2">Uncharacterized protein</fullName>
    </submittedName>
</protein>
<reference evidence="2 3" key="1">
    <citation type="journal article" date="2016" name="PLoS ONE">
        <title>Complete Genome Sequence and Comparative Genomics of a Novel Myxobacterium Myxococcus hansupus.</title>
        <authorList>
            <person name="Sharma G."/>
            <person name="Narwani T."/>
            <person name="Subramanian S."/>
        </authorList>
    </citation>
    <scope>NUCLEOTIDE SEQUENCE [LARGE SCALE GENOMIC DNA]</scope>
    <source>
        <strain evidence="3">mixupus</strain>
    </source>
</reference>
<dbReference type="AlphaFoldDB" id="A0A0H4X6H5"/>
<evidence type="ECO:0000313" key="2">
    <source>
        <dbReference type="EMBL" id="AKQ63472.1"/>
    </source>
</evidence>
<dbReference type="KEGG" id="mym:A176_000384"/>
<name>A0A0H4X6H5_9BACT</name>
<organism evidence="2 3">
    <name type="scientific">Pseudomyxococcus hansupus</name>
    <dbReference type="NCBI Taxonomy" id="1297742"/>
    <lineage>
        <taxon>Bacteria</taxon>
        <taxon>Pseudomonadati</taxon>
        <taxon>Myxococcota</taxon>
        <taxon>Myxococcia</taxon>
        <taxon>Myxococcales</taxon>
        <taxon>Cystobacterineae</taxon>
        <taxon>Myxococcaceae</taxon>
        <taxon>Pseudomyxococcus</taxon>
    </lineage>
</organism>
<proteinExistence type="predicted"/>
<keyword evidence="3" id="KW-1185">Reference proteome</keyword>
<sequence length="75" mass="7932">MPLPLQTARGHRTTAGAGQARRAGRMVHVTLSARHTPPPSIAPERGRRWGPLQPACRGPLCTPGQSKPPGGRGRP</sequence>
<evidence type="ECO:0000313" key="3">
    <source>
        <dbReference type="Proteomes" id="UP000009026"/>
    </source>
</evidence>
<accession>A0A0H4X6H5</accession>
<evidence type="ECO:0000256" key="1">
    <source>
        <dbReference type="SAM" id="MobiDB-lite"/>
    </source>
</evidence>
<feature type="region of interest" description="Disordered" evidence="1">
    <location>
        <begin position="1"/>
        <end position="75"/>
    </location>
</feature>